<accession>A0AB34JF35</accession>
<evidence type="ECO:0000313" key="2">
    <source>
        <dbReference type="EMBL" id="KAL1519807.1"/>
    </source>
</evidence>
<gene>
    <name evidence="2" type="ORF">AB1Y20_023314</name>
</gene>
<reference evidence="2 3" key="1">
    <citation type="journal article" date="2024" name="Science">
        <title>Giant polyketide synthase enzymes in the biosynthesis of giant marine polyether toxins.</title>
        <authorList>
            <person name="Fallon T.R."/>
            <person name="Shende V.V."/>
            <person name="Wierzbicki I.H."/>
            <person name="Pendleton A.L."/>
            <person name="Watervoot N.F."/>
            <person name="Auber R.P."/>
            <person name="Gonzalez D.J."/>
            <person name="Wisecaver J.H."/>
            <person name="Moore B.S."/>
        </authorList>
    </citation>
    <scope>NUCLEOTIDE SEQUENCE [LARGE SCALE GENOMIC DNA]</scope>
    <source>
        <strain evidence="2 3">12B1</strain>
    </source>
</reference>
<proteinExistence type="predicted"/>
<protein>
    <submittedName>
        <fullName evidence="2">Uncharacterized protein</fullName>
    </submittedName>
</protein>
<dbReference type="EMBL" id="JBGBPQ010000009">
    <property type="protein sequence ID" value="KAL1519807.1"/>
    <property type="molecule type" value="Genomic_DNA"/>
</dbReference>
<comment type="caution">
    <text evidence="2">The sequence shown here is derived from an EMBL/GenBank/DDBJ whole genome shotgun (WGS) entry which is preliminary data.</text>
</comment>
<feature type="region of interest" description="Disordered" evidence="1">
    <location>
        <begin position="105"/>
        <end position="149"/>
    </location>
</feature>
<sequence length="149" mass="16509">MVRDSVGPSNAEPTDSTDLVLEKDELEMLRIFHRSFNLPGLRLGLINPVCADDYFPTEETMVAHEEATVAHEPLEAFPAQLAEALPQQTAALLKRAEAVLNPTEEIDEEIQVSPVGKETRIPLSQFEPSGSRPHSRTVRSRPIRSAGKR</sequence>
<evidence type="ECO:0000313" key="3">
    <source>
        <dbReference type="Proteomes" id="UP001515480"/>
    </source>
</evidence>
<dbReference type="Proteomes" id="UP001515480">
    <property type="component" value="Unassembled WGS sequence"/>
</dbReference>
<name>A0AB34JF35_PRYPA</name>
<dbReference type="AlphaFoldDB" id="A0AB34JF35"/>
<evidence type="ECO:0000256" key="1">
    <source>
        <dbReference type="SAM" id="MobiDB-lite"/>
    </source>
</evidence>
<feature type="compositionally biased region" description="Basic residues" evidence="1">
    <location>
        <begin position="133"/>
        <end position="149"/>
    </location>
</feature>
<keyword evidence="3" id="KW-1185">Reference proteome</keyword>
<organism evidence="2 3">
    <name type="scientific">Prymnesium parvum</name>
    <name type="common">Toxic golden alga</name>
    <dbReference type="NCBI Taxonomy" id="97485"/>
    <lineage>
        <taxon>Eukaryota</taxon>
        <taxon>Haptista</taxon>
        <taxon>Haptophyta</taxon>
        <taxon>Prymnesiophyceae</taxon>
        <taxon>Prymnesiales</taxon>
        <taxon>Prymnesiaceae</taxon>
        <taxon>Prymnesium</taxon>
    </lineage>
</organism>